<dbReference type="GO" id="GO:0003700">
    <property type="term" value="F:DNA-binding transcription factor activity"/>
    <property type="evidence" value="ECO:0007669"/>
    <property type="project" value="TreeGrafter"/>
</dbReference>
<evidence type="ECO:0000256" key="7">
    <source>
        <dbReference type="ARBA" id="ARBA00023242"/>
    </source>
</evidence>
<dbReference type="EMBL" id="LR899012">
    <property type="protein sequence ID" value="CAD7086831.1"/>
    <property type="molecule type" value="Genomic_DNA"/>
</dbReference>
<reference evidence="11 12" key="1">
    <citation type="submission" date="2020-11" db="EMBL/GenBank/DDBJ databases">
        <authorList>
            <person name="Wallbank WR R."/>
            <person name="Pardo Diaz C."/>
            <person name="Kozak K."/>
            <person name="Martin S."/>
            <person name="Jiggins C."/>
            <person name="Moest M."/>
            <person name="Warren A I."/>
            <person name="Generalovic N T."/>
            <person name="Byers J.R.P. K."/>
            <person name="Montejo-Kovacevich G."/>
            <person name="Yen C E."/>
        </authorList>
    </citation>
    <scope>NUCLEOTIDE SEQUENCE [LARGE SCALE GENOMIC DNA]</scope>
</reference>
<dbReference type="GO" id="GO:0030674">
    <property type="term" value="F:protein-macromolecule adaptor activity"/>
    <property type="evidence" value="ECO:0007669"/>
    <property type="project" value="UniProtKB-ARBA"/>
</dbReference>
<dbReference type="FunFam" id="3.30.160.60:FF:000688">
    <property type="entry name" value="zinc finger protein 197 isoform X1"/>
    <property type="match status" value="1"/>
</dbReference>
<accession>A0A7R8UTP9</accession>
<keyword evidence="6" id="KW-0238">DNA-binding</keyword>
<evidence type="ECO:0000313" key="11">
    <source>
        <dbReference type="EMBL" id="CAD7086831.1"/>
    </source>
</evidence>
<feature type="domain" description="C2H2-type" evidence="10">
    <location>
        <begin position="395"/>
        <end position="422"/>
    </location>
</feature>
<feature type="region of interest" description="Disordered" evidence="9">
    <location>
        <begin position="1"/>
        <end position="24"/>
    </location>
</feature>
<dbReference type="InParanoid" id="A0A7R8UTP9"/>
<feature type="domain" description="C2H2-type" evidence="10">
    <location>
        <begin position="423"/>
        <end position="445"/>
    </location>
</feature>
<dbReference type="InterPro" id="IPR036236">
    <property type="entry name" value="Znf_C2H2_sf"/>
</dbReference>
<evidence type="ECO:0000256" key="8">
    <source>
        <dbReference type="PROSITE-ProRule" id="PRU00042"/>
    </source>
</evidence>
<feature type="domain" description="C2H2-type" evidence="10">
    <location>
        <begin position="255"/>
        <end position="282"/>
    </location>
</feature>
<dbReference type="SMART" id="SM00355">
    <property type="entry name" value="ZnF_C2H2"/>
    <property type="match status" value="10"/>
</dbReference>
<evidence type="ECO:0000256" key="4">
    <source>
        <dbReference type="ARBA" id="ARBA00022771"/>
    </source>
</evidence>
<dbReference type="GO" id="GO:0000978">
    <property type="term" value="F:RNA polymerase II cis-regulatory region sequence-specific DNA binding"/>
    <property type="evidence" value="ECO:0007669"/>
    <property type="project" value="TreeGrafter"/>
</dbReference>
<feature type="domain" description="C2H2-type" evidence="10">
    <location>
        <begin position="339"/>
        <end position="366"/>
    </location>
</feature>
<keyword evidence="12" id="KW-1185">Reference proteome</keyword>
<evidence type="ECO:0000256" key="1">
    <source>
        <dbReference type="ARBA" id="ARBA00004123"/>
    </source>
</evidence>
<dbReference type="InterPro" id="IPR013087">
    <property type="entry name" value="Znf_C2H2_type"/>
</dbReference>
<dbReference type="GO" id="GO:0000122">
    <property type="term" value="P:negative regulation of transcription by RNA polymerase II"/>
    <property type="evidence" value="ECO:0007669"/>
    <property type="project" value="UniProtKB-ARBA"/>
</dbReference>
<dbReference type="GO" id="GO:0003682">
    <property type="term" value="F:chromatin binding"/>
    <property type="evidence" value="ECO:0007669"/>
    <property type="project" value="UniProtKB-ARBA"/>
</dbReference>
<evidence type="ECO:0000313" key="12">
    <source>
        <dbReference type="Proteomes" id="UP000594454"/>
    </source>
</evidence>
<evidence type="ECO:0000259" key="10">
    <source>
        <dbReference type="PROSITE" id="PS50157"/>
    </source>
</evidence>
<dbReference type="FunFam" id="3.30.160.60:FF:000706">
    <property type="entry name" value="Zinc finger protein"/>
    <property type="match status" value="1"/>
</dbReference>
<dbReference type="FunFam" id="3.30.160.60:FF:000690">
    <property type="entry name" value="Zinc finger protein 354C"/>
    <property type="match status" value="1"/>
</dbReference>
<keyword evidence="3" id="KW-0677">Repeat</keyword>
<evidence type="ECO:0000256" key="5">
    <source>
        <dbReference type="ARBA" id="ARBA00022833"/>
    </source>
</evidence>
<keyword evidence="7" id="KW-0539">Nucleus</keyword>
<evidence type="ECO:0000256" key="9">
    <source>
        <dbReference type="SAM" id="MobiDB-lite"/>
    </source>
</evidence>
<dbReference type="PROSITE" id="PS00028">
    <property type="entry name" value="ZINC_FINGER_C2H2_1"/>
    <property type="match status" value="10"/>
</dbReference>
<keyword evidence="4 8" id="KW-0863">Zinc-finger</keyword>
<keyword evidence="5" id="KW-0862">Zinc</keyword>
<keyword evidence="2" id="KW-0479">Metal-binding</keyword>
<dbReference type="PANTHER" id="PTHR24390:SF79">
    <property type="entry name" value="ASPARAGINE-RICH ZINC FINGER PROTEIN AZF1"/>
    <property type="match status" value="1"/>
</dbReference>
<dbReference type="SUPFAM" id="SSF57667">
    <property type="entry name" value="beta-beta-alpha zinc fingers"/>
    <property type="match status" value="4"/>
</dbReference>
<organism evidence="11 12">
    <name type="scientific">Hermetia illucens</name>
    <name type="common">Black soldier fly</name>
    <dbReference type="NCBI Taxonomy" id="343691"/>
    <lineage>
        <taxon>Eukaryota</taxon>
        <taxon>Metazoa</taxon>
        <taxon>Ecdysozoa</taxon>
        <taxon>Arthropoda</taxon>
        <taxon>Hexapoda</taxon>
        <taxon>Insecta</taxon>
        <taxon>Pterygota</taxon>
        <taxon>Neoptera</taxon>
        <taxon>Endopterygota</taxon>
        <taxon>Diptera</taxon>
        <taxon>Brachycera</taxon>
        <taxon>Stratiomyomorpha</taxon>
        <taxon>Stratiomyidae</taxon>
        <taxon>Hermetiinae</taxon>
        <taxon>Hermetia</taxon>
    </lineage>
</organism>
<dbReference type="OrthoDB" id="427030at2759"/>
<evidence type="ECO:0000256" key="3">
    <source>
        <dbReference type="ARBA" id="ARBA00022737"/>
    </source>
</evidence>
<gene>
    <name evidence="11" type="ORF">HERILL_LOCUS9574</name>
</gene>
<dbReference type="GO" id="GO:0005634">
    <property type="term" value="C:nucleus"/>
    <property type="evidence" value="ECO:0007669"/>
    <property type="project" value="UniProtKB-SubCell"/>
</dbReference>
<feature type="domain" description="C2H2-type" evidence="10">
    <location>
        <begin position="283"/>
        <end position="310"/>
    </location>
</feature>
<feature type="region of interest" description="Disordered" evidence="9">
    <location>
        <begin position="143"/>
        <end position="165"/>
    </location>
</feature>
<dbReference type="AlphaFoldDB" id="A0A7R8UTP9"/>
<evidence type="ECO:0000256" key="6">
    <source>
        <dbReference type="ARBA" id="ARBA00023125"/>
    </source>
</evidence>
<dbReference type="Pfam" id="PF00096">
    <property type="entry name" value="zf-C2H2"/>
    <property type="match status" value="6"/>
</dbReference>
<dbReference type="OMA" id="LRRDHEN"/>
<dbReference type="FunFam" id="3.30.160.60:FF:001465">
    <property type="entry name" value="Zinc finger protein 560"/>
    <property type="match status" value="1"/>
</dbReference>
<dbReference type="PANTHER" id="PTHR24390">
    <property type="entry name" value="ZINC FINGER PROTEIN"/>
    <property type="match status" value="1"/>
</dbReference>
<evidence type="ECO:0000256" key="2">
    <source>
        <dbReference type="ARBA" id="ARBA00022723"/>
    </source>
</evidence>
<dbReference type="GO" id="GO:0000785">
    <property type="term" value="C:chromatin"/>
    <property type="evidence" value="ECO:0007669"/>
    <property type="project" value="UniProtKB-ARBA"/>
</dbReference>
<feature type="compositionally biased region" description="Acidic residues" evidence="9">
    <location>
        <begin position="1"/>
        <end position="10"/>
    </location>
</feature>
<feature type="domain" description="C2H2-type" evidence="10">
    <location>
        <begin position="227"/>
        <end position="254"/>
    </location>
</feature>
<protein>
    <recommendedName>
        <fullName evidence="10">C2H2-type domain-containing protein</fullName>
    </recommendedName>
</protein>
<dbReference type="FunFam" id="3.30.160.60:FF:000110">
    <property type="entry name" value="Zinc finger protein-like"/>
    <property type="match status" value="1"/>
</dbReference>
<dbReference type="GO" id="GO:0008270">
    <property type="term" value="F:zinc ion binding"/>
    <property type="evidence" value="ECO:0007669"/>
    <property type="project" value="UniProtKB-KW"/>
</dbReference>
<comment type="subcellular location">
    <subcellularLocation>
        <location evidence="1">Nucleus</location>
    </subcellularLocation>
</comment>
<proteinExistence type="predicted"/>
<feature type="domain" description="C2H2-type" evidence="10">
    <location>
        <begin position="311"/>
        <end position="338"/>
    </location>
</feature>
<name>A0A7R8UTP9_HERIL</name>
<feature type="domain" description="C2H2-type" evidence="10">
    <location>
        <begin position="367"/>
        <end position="394"/>
    </location>
</feature>
<dbReference type="FunFam" id="3.30.160.60:FF:000446">
    <property type="entry name" value="Zinc finger protein"/>
    <property type="match status" value="1"/>
</dbReference>
<dbReference type="Gene3D" id="3.30.160.60">
    <property type="entry name" value="Classic Zinc Finger"/>
    <property type="match status" value="8"/>
</dbReference>
<dbReference type="PROSITE" id="PS50157">
    <property type="entry name" value="ZINC_FINGER_C2H2_2"/>
    <property type="match status" value="8"/>
</dbReference>
<dbReference type="Proteomes" id="UP000594454">
    <property type="component" value="Chromosome 4"/>
</dbReference>
<dbReference type="GO" id="GO:0040029">
    <property type="term" value="P:epigenetic regulation of gene expression"/>
    <property type="evidence" value="ECO:0007669"/>
    <property type="project" value="UniProtKB-ARBA"/>
</dbReference>
<sequence length="451" mass="51801">MNPLETDYDGVNDVLTKSEPDSDISECDPKELNCSSKRILFKKDNERCGEVLVGFQGNFTLVCMLCEKPFSDLTSFGSHIYSKHLSIIYEEETTAEVRLDPACDLRIGTGSHLQETLDYEVLEISPTEEGDNISEMNEQLEAETDLDESIQLDPSYDPASDDIPVKKRNNASQKIQEKEDFLCVLCCGLYKTGKSYVSHLRRDHENEILITEAGDQEEITVLAPLTMVCKYCNQKFNDVDPFREHVASHTGPNRFICSYCPKSFPSRYTLESHINTHTGERPYKCTHCPKAFSNRNNLQMHIRIHLGIMKYSCDYCGKRFVQSNKKKQHERTHTGEKPYQCEECGRRFISRVKLTEHERRHKNIKDYQCEVCDKEFYSSTLLKDHMTVHTGARPFHCTVCGQSFPRKKSLRAHAQLHSNEKKYVCNICGKAFAQFAGLYSHKRSHGKNLST</sequence>